<dbReference type="InterPro" id="IPR022002">
    <property type="entry name" value="ChsH2_Znr"/>
</dbReference>
<dbReference type="Pfam" id="PF12172">
    <property type="entry name" value="zf-ChsH2"/>
    <property type="match status" value="1"/>
</dbReference>
<proteinExistence type="predicted"/>
<evidence type="ECO:0000313" key="4">
    <source>
        <dbReference type="Proteomes" id="UP000599578"/>
    </source>
</evidence>
<dbReference type="PANTHER" id="PTHR34075:SF5">
    <property type="entry name" value="BLR3430 PROTEIN"/>
    <property type="match status" value="1"/>
</dbReference>
<reference evidence="3 4" key="1">
    <citation type="journal article" date="2014" name="Int. J. Syst. Evol. Microbiol.">
        <title>Complete genome sequence of Corynebacterium casei LMG S-19264T (=DSM 44701T), isolated from a smear-ripened cheese.</title>
        <authorList>
            <consortium name="US DOE Joint Genome Institute (JGI-PGF)"/>
            <person name="Walter F."/>
            <person name="Albersmeier A."/>
            <person name="Kalinowski J."/>
            <person name="Ruckert C."/>
        </authorList>
    </citation>
    <scope>NUCLEOTIDE SEQUENCE [LARGE SCALE GENOMIC DNA]</scope>
    <source>
        <strain evidence="3 4">CGMCC 1.7286</strain>
    </source>
</reference>
<dbReference type="RefSeq" id="WP_188861161.1">
    <property type="nucleotide sequence ID" value="NZ_BMLT01000006.1"/>
</dbReference>
<gene>
    <name evidence="3" type="ORF">GCM10011348_27270</name>
</gene>
<comment type="caution">
    <text evidence="3">The sequence shown here is derived from an EMBL/GenBank/DDBJ whole genome shotgun (WGS) entry which is preliminary data.</text>
</comment>
<dbReference type="InterPro" id="IPR012340">
    <property type="entry name" value="NA-bd_OB-fold"/>
</dbReference>
<dbReference type="Pfam" id="PF01796">
    <property type="entry name" value="OB_ChsH2_C"/>
    <property type="match status" value="1"/>
</dbReference>
<name>A0A917ZHZ5_9GAMM</name>
<feature type="domain" description="ChsH2 rubredoxin-like zinc ribbon" evidence="2">
    <location>
        <begin position="19"/>
        <end position="45"/>
    </location>
</feature>
<feature type="domain" description="ChsH2 C-terminal OB-fold" evidence="1">
    <location>
        <begin position="56"/>
        <end position="114"/>
    </location>
</feature>
<evidence type="ECO:0000259" key="2">
    <source>
        <dbReference type="Pfam" id="PF12172"/>
    </source>
</evidence>
<dbReference type="EMBL" id="BMLT01000006">
    <property type="protein sequence ID" value="GGO83455.1"/>
    <property type="molecule type" value="Genomic_DNA"/>
</dbReference>
<dbReference type="AlphaFoldDB" id="A0A917ZHZ5"/>
<dbReference type="InterPro" id="IPR052513">
    <property type="entry name" value="Thioester_dehydratase-like"/>
</dbReference>
<dbReference type="InterPro" id="IPR002878">
    <property type="entry name" value="ChsH2_C"/>
</dbReference>
<evidence type="ECO:0000259" key="1">
    <source>
        <dbReference type="Pfam" id="PF01796"/>
    </source>
</evidence>
<evidence type="ECO:0008006" key="5">
    <source>
        <dbReference type="Google" id="ProtNLM"/>
    </source>
</evidence>
<dbReference type="SUPFAM" id="SSF50249">
    <property type="entry name" value="Nucleic acid-binding proteins"/>
    <property type="match status" value="1"/>
</dbReference>
<accession>A0A917ZHZ5</accession>
<dbReference type="Gene3D" id="6.10.30.10">
    <property type="match status" value="1"/>
</dbReference>
<evidence type="ECO:0000313" key="3">
    <source>
        <dbReference type="EMBL" id="GGO83455.1"/>
    </source>
</evidence>
<dbReference type="PANTHER" id="PTHR34075">
    <property type="entry name" value="BLR3430 PROTEIN"/>
    <property type="match status" value="1"/>
</dbReference>
<protein>
    <recommendedName>
        <fullName evidence="5">DUF35 domain-containing protein</fullName>
    </recommendedName>
</protein>
<dbReference type="Proteomes" id="UP000599578">
    <property type="component" value="Unassembled WGS sequence"/>
</dbReference>
<keyword evidence="4" id="KW-1185">Reference proteome</keyword>
<sequence>MNERTIPSPQPWHETQQYWDAANDGILLLKRCLDTGKVFHYPRAHSPFTGSANTDWCEVSGEGTIYSYSVLSRAEPPYCIAYVTLAEGPTVLTNVVTDDFDCLRIGQPVRVEFVASENGQKVPVFRPC</sequence>
<organism evidence="3 4">
    <name type="scientific">Marinobacterium nitratireducens</name>
    <dbReference type="NCBI Taxonomy" id="518897"/>
    <lineage>
        <taxon>Bacteria</taxon>
        <taxon>Pseudomonadati</taxon>
        <taxon>Pseudomonadota</taxon>
        <taxon>Gammaproteobacteria</taxon>
        <taxon>Oceanospirillales</taxon>
        <taxon>Oceanospirillaceae</taxon>
        <taxon>Marinobacterium</taxon>
    </lineage>
</organism>